<dbReference type="PANTHER" id="PTHR43405:SF1">
    <property type="entry name" value="GLYCOSYL HYDROLASE DIGH"/>
    <property type="match status" value="1"/>
</dbReference>
<dbReference type="InterPro" id="IPR003790">
    <property type="entry name" value="GHL10"/>
</dbReference>
<dbReference type="Gene3D" id="3.30.457.10">
    <property type="entry name" value="Copper amine oxidase-like, N-terminal domain"/>
    <property type="match status" value="1"/>
</dbReference>
<evidence type="ECO:0000256" key="1">
    <source>
        <dbReference type="ARBA" id="ARBA00022729"/>
    </source>
</evidence>
<dbReference type="InterPro" id="IPR012854">
    <property type="entry name" value="Cu_amine_oxidase-like_N"/>
</dbReference>
<dbReference type="SUPFAM" id="SSF55383">
    <property type="entry name" value="Copper amine oxidase, domain N"/>
    <property type="match status" value="1"/>
</dbReference>
<evidence type="ECO:0000259" key="3">
    <source>
        <dbReference type="Pfam" id="PF07833"/>
    </source>
</evidence>
<dbReference type="Gene3D" id="3.20.20.80">
    <property type="entry name" value="Glycosidases"/>
    <property type="match status" value="1"/>
</dbReference>
<organism evidence="4 5">
    <name type="scientific">Paenibacillus haidiansis</name>
    <dbReference type="NCBI Taxonomy" id="1574488"/>
    <lineage>
        <taxon>Bacteria</taxon>
        <taxon>Bacillati</taxon>
        <taxon>Bacillota</taxon>
        <taxon>Bacilli</taxon>
        <taxon>Bacillales</taxon>
        <taxon>Paenibacillaceae</taxon>
        <taxon>Paenibacillus</taxon>
    </lineage>
</organism>
<gene>
    <name evidence="4" type="ORF">V3851_01420</name>
</gene>
<dbReference type="InterPro" id="IPR036582">
    <property type="entry name" value="Mao_N_sf"/>
</dbReference>
<sequence length="546" mass="60164">MKHLRTWMIPLLILMLVWPFAASGKTQAAAESGIQIFLDGVLLKSDSAPYIKSKENVTMVPMRVISEGLGAQVEWSAASRSAVIRKDGNVLTLGIGKETAQVNGTAVALDVSVENKNGRTMVPLRFVGEQLGLVVDWDQTSKTISLTSAEGASGWPVITEPPVEPTSPAQPGQSANSDGLRGAWVSTVSNLDWPSKASYGNADAQKQEYVKLLDELQDMGINAVFVQVRPSADAIYPSSLVPWSSYLTGTAGKDPGYDPLQFLIEETHRRGMEFHAWFNPFRASTGSDAGKLPAGHVANLHPEWIVKFGGKLYINPGIPAAREHVIEAIMEVVQGYDIDGVHLDDYFYPTGETASAKFDDDGTYQTYNANFVANKGDWRRDNINEFVRELGTRIHQLKPAVSYGISPYGVWRNQASDVTGSATRASVTAYDSTYADVRSWIKNGWIDYVAPQIYWSLTRPEVRYDILADWWAGEVKGTGVKLYIGHAPYKIGTPEVGWDSAREIINQLEYNRGIPEISGSIFFSAKDLRRNPLGLIPLLQTYYGNY</sequence>
<evidence type="ECO:0000259" key="2">
    <source>
        <dbReference type="Pfam" id="PF02638"/>
    </source>
</evidence>
<keyword evidence="1" id="KW-0732">Signal</keyword>
<dbReference type="PANTHER" id="PTHR43405">
    <property type="entry name" value="GLYCOSYL HYDROLASE DIGH"/>
    <property type="match status" value="1"/>
</dbReference>
<reference evidence="4 5" key="1">
    <citation type="submission" date="2024-02" db="EMBL/GenBank/DDBJ databases">
        <title>A nitrogen-fixing paenibacillus bacterium.</title>
        <authorList>
            <person name="Zhang W.L."/>
            <person name="Chen S.F."/>
        </authorList>
    </citation>
    <scope>NUCLEOTIDE SEQUENCE [LARGE SCALE GENOMIC DNA]</scope>
    <source>
        <strain evidence="4 5">M1</strain>
    </source>
</reference>
<name>A0ABU7VL31_9BACL</name>
<proteinExistence type="predicted"/>
<feature type="domain" description="Copper amine oxidase-like N-terminal" evidence="3">
    <location>
        <begin position="38"/>
        <end position="145"/>
    </location>
</feature>
<dbReference type="Pfam" id="PF02638">
    <property type="entry name" value="GHL10"/>
    <property type="match status" value="1"/>
</dbReference>
<evidence type="ECO:0000313" key="4">
    <source>
        <dbReference type="EMBL" id="MEF2964475.1"/>
    </source>
</evidence>
<evidence type="ECO:0000313" key="5">
    <source>
        <dbReference type="Proteomes" id="UP001306950"/>
    </source>
</evidence>
<dbReference type="Pfam" id="PF07833">
    <property type="entry name" value="Cu_amine_oxidN1"/>
    <property type="match status" value="1"/>
</dbReference>
<protein>
    <submittedName>
        <fullName evidence="4">Family 10 glycosylhydrolase</fullName>
    </submittedName>
</protein>
<dbReference type="InterPro" id="IPR052177">
    <property type="entry name" value="Divisome_Glycosyl_Hydrolase"/>
</dbReference>
<dbReference type="Proteomes" id="UP001306950">
    <property type="component" value="Unassembled WGS sequence"/>
</dbReference>
<dbReference type="RefSeq" id="WP_331844706.1">
    <property type="nucleotide sequence ID" value="NZ_JAZHPZ010000001.1"/>
</dbReference>
<dbReference type="InterPro" id="IPR017853">
    <property type="entry name" value="GH"/>
</dbReference>
<dbReference type="SUPFAM" id="SSF51445">
    <property type="entry name" value="(Trans)glycosidases"/>
    <property type="match status" value="1"/>
</dbReference>
<dbReference type="EMBL" id="JAZHPZ010000001">
    <property type="protein sequence ID" value="MEF2964475.1"/>
    <property type="molecule type" value="Genomic_DNA"/>
</dbReference>
<keyword evidence="5" id="KW-1185">Reference proteome</keyword>
<comment type="caution">
    <text evidence="4">The sequence shown here is derived from an EMBL/GenBank/DDBJ whole genome shotgun (WGS) entry which is preliminary data.</text>
</comment>
<feature type="domain" description="Glycosyl hydrolase-like 10" evidence="2">
    <location>
        <begin position="180"/>
        <end position="495"/>
    </location>
</feature>
<accession>A0ABU7VL31</accession>